<comment type="caution">
    <text evidence="1">The sequence shown here is derived from an EMBL/GenBank/DDBJ whole genome shotgun (WGS) entry which is preliminary data.</text>
</comment>
<accession>A0ACB9EGP5</accession>
<dbReference type="EMBL" id="CM042048">
    <property type="protein sequence ID" value="KAI3758002.1"/>
    <property type="molecule type" value="Genomic_DNA"/>
</dbReference>
<keyword evidence="2" id="KW-1185">Reference proteome</keyword>
<organism evidence="1 2">
    <name type="scientific">Arctium lappa</name>
    <name type="common">Greater burdock</name>
    <name type="synonym">Lappa major</name>
    <dbReference type="NCBI Taxonomy" id="4217"/>
    <lineage>
        <taxon>Eukaryota</taxon>
        <taxon>Viridiplantae</taxon>
        <taxon>Streptophyta</taxon>
        <taxon>Embryophyta</taxon>
        <taxon>Tracheophyta</taxon>
        <taxon>Spermatophyta</taxon>
        <taxon>Magnoliopsida</taxon>
        <taxon>eudicotyledons</taxon>
        <taxon>Gunneridae</taxon>
        <taxon>Pentapetalae</taxon>
        <taxon>asterids</taxon>
        <taxon>campanulids</taxon>
        <taxon>Asterales</taxon>
        <taxon>Asteraceae</taxon>
        <taxon>Carduoideae</taxon>
        <taxon>Cardueae</taxon>
        <taxon>Arctiinae</taxon>
        <taxon>Arctium</taxon>
    </lineage>
</organism>
<reference evidence="2" key="1">
    <citation type="journal article" date="2022" name="Mol. Ecol. Resour.">
        <title>The genomes of chicory, endive, great burdock and yacon provide insights into Asteraceae palaeo-polyploidization history and plant inulin production.</title>
        <authorList>
            <person name="Fan W."/>
            <person name="Wang S."/>
            <person name="Wang H."/>
            <person name="Wang A."/>
            <person name="Jiang F."/>
            <person name="Liu H."/>
            <person name="Zhao H."/>
            <person name="Xu D."/>
            <person name="Zhang Y."/>
        </authorList>
    </citation>
    <scope>NUCLEOTIDE SEQUENCE [LARGE SCALE GENOMIC DNA]</scope>
    <source>
        <strain evidence="2">cv. Niubang</strain>
    </source>
</reference>
<sequence>MSCDWFEILNPDTVVDPSIQSTRIEVPLTAENNPDFAIDSSKQASRSRLSINSEDVDSISDTVMEEVHGS</sequence>
<evidence type="ECO:0000313" key="1">
    <source>
        <dbReference type="EMBL" id="KAI3758002.1"/>
    </source>
</evidence>
<proteinExistence type="predicted"/>
<evidence type="ECO:0000313" key="2">
    <source>
        <dbReference type="Proteomes" id="UP001055879"/>
    </source>
</evidence>
<dbReference type="Proteomes" id="UP001055879">
    <property type="component" value="Linkage Group LG02"/>
</dbReference>
<protein>
    <submittedName>
        <fullName evidence="1">Uncharacterized protein</fullName>
    </submittedName>
</protein>
<gene>
    <name evidence="1" type="ORF">L6452_05548</name>
</gene>
<reference evidence="1 2" key="2">
    <citation type="journal article" date="2022" name="Mol. Ecol. Resour.">
        <title>The genomes of chicory, endive, great burdock and yacon provide insights into Asteraceae paleo-polyploidization history and plant inulin production.</title>
        <authorList>
            <person name="Fan W."/>
            <person name="Wang S."/>
            <person name="Wang H."/>
            <person name="Wang A."/>
            <person name="Jiang F."/>
            <person name="Liu H."/>
            <person name="Zhao H."/>
            <person name="Xu D."/>
            <person name="Zhang Y."/>
        </authorList>
    </citation>
    <scope>NUCLEOTIDE SEQUENCE [LARGE SCALE GENOMIC DNA]</scope>
    <source>
        <strain evidence="2">cv. Niubang</strain>
    </source>
</reference>
<name>A0ACB9EGP5_ARCLA</name>